<dbReference type="Gene3D" id="3.40.50.2300">
    <property type="match status" value="2"/>
</dbReference>
<comment type="similarity">
    <text evidence="2">Belongs to the bacterial solute-binding protein 2 family.</text>
</comment>
<dbReference type="SUPFAM" id="SSF53822">
    <property type="entry name" value="Periplasmic binding protein-like I"/>
    <property type="match status" value="1"/>
</dbReference>
<organism evidence="5 6">
    <name type="scientific">Microbacterium insulae</name>
    <dbReference type="NCBI Taxonomy" id="483014"/>
    <lineage>
        <taxon>Bacteria</taxon>
        <taxon>Bacillati</taxon>
        <taxon>Actinomycetota</taxon>
        <taxon>Actinomycetes</taxon>
        <taxon>Micrococcales</taxon>
        <taxon>Microbacteriaceae</taxon>
        <taxon>Microbacterium</taxon>
    </lineage>
</organism>
<keyword evidence="6" id="KW-1185">Reference proteome</keyword>
<name>A0ABW3AFI3_9MICO</name>
<keyword evidence="3" id="KW-0732">Signal</keyword>
<protein>
    <submittedName>
        <fullName evidence="5">Sugar ABC transporter substrate-binding protein</fullName>
    </submittedName>
</protein>
<gene>
    <name evidence="5" type="ORF">ACFQ0P_04525</name>
</gene>
<reference evidence="6" key="1">
    <citation type="journal article" date="2019" name="Int. J. Syst. Evol. Microbiol.">
        <title>The Global Catalogue of Microorganisms (GCM) 10K type strain sequencing project: providing services to taxonomists for standard genome sequencing and annotation.</title>
        <authorList>
            <consortium name="The Broad Institute Genomics Platform"/>
            <consortium name="The Broad Institute Genome Sequencing Center for Infectious Disease"/>
            <person name="Wu L."/>
            <person name="Ma J."/>
        </authorList>
    </citation>
    <scope>NUCLEOTIDE SEQUENCE [LARGE SCALE GENOMIC DNA]</scope>
    <source>
        <strain evidence="6">CCUG 54523</strain>
    </source>
</reference>
<evidence type="ECO:0000313" key="5">
    <source>
        <dbReference type="EMBL" id="MFD0789652.1"/>
    </source>
</evidence>
<comment type="caution">
    <text evidence="5">The sequence shown here is derived from an EMBL/GenBank/DDBJ whole genome shotgun (WGS) entry which is preliminary data.</text>
</comment>
<dbReference type="InterPro" id="IPR028082">
    <property type="entry name" value="Peripla_BP_I"/>
</dbReference>
<dbReference type="PANTHER" id="PTHR46847">
    <property type="entry name" value="D-ALLOSE-BINDING PERIPLASMIC PROTEIN-RELATED"/>
    <property type="match status" value="1"/>
</dbReference>
<dbReference type="CDD" id="cd01536">
    <property type="entry name" value="PBP1_ABC_sugar_binding-like"/>
    <property type="match status" value="1"/>
</dbReference>
<dbReference type="PANTHER" id="PTHR46847:SF1">
    <property type="entry name" value="D-ALLOSE-BINDING PERIPLASMIC PROTEIN-RELATED"/>
    <property type="match status" value="1"/>
</dbReference>
<dbReference type="RefSeq" id="WP_204980800.1">
    <property type="nucleotide sequence ID" value="NZ_JBHTII010000001.1"/>
</dbReference>
<dbReference type="EMBL" id="JBHTII010000001">
    <property type="protein sequence ID" value="MFD0789652.1"/>
    <property type="molecule type" value="Genomic_DNA"/>
</dbReference>
<accession>A0ABW3AFI3</accession>
<evidence type="ECO:0000313" key="6">
    <source>
        <dbReference type="Proteomes" id="UP001597055"/>
    </source>
</evidence>
<comment type="subcellular location">
    <subcellularLocation>
        <location evidence="1">Cell envelope</location>
    </subcellularLocation>
</comment>
<dbReference type="Proteomes" id="UP001597055">
    <property type="component" value="Unassembled WGS sequence"/>
</dbReference>
<dbReference type="Pfam" id="PF13407">
    <property type="entry name" value="Peripla_BP_4"/>
    <property type="match status" value="1"/>
</dbReference>
<evidence type="ECO:0000259" key="4">
    <source>
        <dbReference type="Pfam" id="PF13407"/>
    </source>
</evidence>
<proteinExistence type="inferred from homology"/>
<sequence length="279" mass="28846">MQFSASDVFSNAALEGGAEYARQQGWDVQTVDAQGSVDEMNAAMTNLVTKGADALLVSVFPTTALADGVASAIDAGVPVANWGGGTGDGVQFAGDVWLDESSARMVEDMDAEGEVLTLGYRPGLPCQGREAGLDELLADTDIVQTKQQITIPGQVESAQAATAAWAAAHPAGGESLAVWACFDDPATGAVAALRDLGRTDIRTYGINGTAAAVALVESGELTATTWYNSPAQGEDLVKLLIAYLDDPDSVEVPQTVGTEVVLVTSDNVEEFLAGDPTLY</sequence>
<evidence type="ECO:0000256" key="1">
    <source>
        <dbReference type="ARBA" id="ARBA00004196"/>
    </source>
</evidence>
<feature type="domain" description="Periplasmic binding protein" evidence="4">
    <location>
        <begin position="5"/>
        <end position="245"/>
    </location>
</feature>
<dbReference type="InterPro" id="IPR025997">
    <property type="entry name" value="SBP_2_dom"/>
</dbReference>
<evidence type="ECO:0000256" key="2">
    <source>
        <dbReference type="ARBA" id="ARBA00007639"/>
    </source>
</evidence>
<evidence type="ECO:0000256" key="3">
    <source>
        <dbReference type="ARBA" id="ARBA00022729"/>
    </source>
</evidence>